<dbReference type="FunCoup" id="A0A402CY98">
    <property type="interactions" value="280"/>
</dbReference>
<keyword evidence="8" id="KW-1185">Reference proteome</keyword>
<feature type="transmembrane region" description="Helical" evidence="6">
    <location>
        <begin position="48"/>
        <end position="67"/>
    </location>
</feature>
<keyword evidence="4 6" id="KW-1133">Transmembrane helix</keyword>
<evidence type="ECO:0000313" key="8">
    <source>
        <dbReference type="Proteomes" id="UP000287394"/>
    </source>
</evidence>
<accession>A0A402CY98</accession>
<proteinExistence type="inferred from homology"/>
<gene>
    <name evidence="7" type="ORF">CCAX7_34850</name>
</gene>
<evidence type="ECO:0000313" key="7">
    <source>
        <dbReference type="EMBL" id="BDI31434.1"/>
    </source>
</evidence>
<dbReference type="PANTHER" id="PTHR23291">
    <property type="entry name" value="BAX INHIBITOR-RELATED"/>
    <property type="match status" value="1"/>
</dbReference>
<name>A0A402CY98_9BACT</name>
<evidence type="ECO:0000256" key="1">
    <source>
        <dbReference type="ARBA" id="ARBA00004141"/>
    </source>
</evidence>
<feature type="transmembrane region" description="Helical" evidence="6">
    <location>
        <begin position="74"/>
        <end position="94"/>
    </location>
</feature>
<feature type="transmembrane region" description="Helical" evidence="6">
    <location>
        <begin position="106"/>
        <end position="128"/>
    </location>
</feature>
<dbReference type="KEGG" id="ccot:CCAX7_34850"/>
<feature type="transmembrane region" description="Helical" evidence="6">
    <location>
        <begin position="195"/>
        <end position="214"/>
    </location>
</feature>
<dbReference type="GO" id="GO:0016020">
    <property type="term" value="C:membrane"/>
    <property type="evidence" value="ECO:0007669"/>
    <property type="project" value="UniProtKB-SubCell"/>
</dbReference>
<evidence type="ECO:0000256" key="5">
    <source>
        <dbReference type="ARBA" id="ARBA00023136"/>
    </source>
</evidence>
<evidence type="ECO:0000256" key="2">
    <source>
        <dbReference type="ARBA" id="ARBA00010350"/>
    </source>
</evidence>
<dbReference type="EMBL" id="AP025739">
    <property type="protein sequence ID" value="BDI31434.1"/>
    <property type="molecule type" value="Genomic_DNA"/>
</dbReference>
<protein>
    <submittedName>
        <fullName evidence="7">Uncharacterized protein</fullName>
    </submittedName>
</protein>
<keyword evidence="3 6" id="KW-0812">Transmembrane</keyword>
<dbReference type="RefSeq" id="WP_119322285.1">
    <property type="nucleotide sequence ID" value="NZ_AP025739.1"/>
</dbReference>
<keyword evidence="5 6" id="KW-0472">Membrane</keyword>
<feature type="transmembrane region" description="Helical" evidence="6">
    <location>
        <begin position="23"/>
        <end position="42"/>
    </location>
</feature>
<organism evidence="7 8">
    <name type="scientific">Capsulimonas corticalis</name>
    <dbReference type="NCBI Taxonomy" id="2219043"/>
    <lineage>
        <taxon>Bacteria</taxon>
        <taxon>Bacillati</taxon>
        <taxon>Armatimonadota</taxon>
        <taxon>Armatimonadia</taxon>
        <taxon>Capsulimonadales</taxon>
        <taxon>Capsulimonadaceae</taxon>
        <taxon>Capsulimonas</taxon>
    </lineage>
</organism>
<dbReference type="OrthoDB" id="9793828at2"/>
<dbReference type="Proteomes" id="UP000287394">
    <property type="component" value="Chromosome"/>
</dbReference>
<evidence type="ECO:0000256" key="4">
    <source>
        <dbReference type="ARBA" id="ARBA00022989"/>
    </source>
</evidence>
<dbReference type="AlphaFoldDB" id="A0A402CY98"/>
<comment type="subcellular location">
    <subcellularLocation>
        <location evidence="1">Membrane</location>
        <topology evidence="1">Multi-pass membrane protein</topology>
    </subcellularLocation>
</comment>
<comment type="similarity">
    <text evidence="2 6">Belongs to the BI1 family.</text>
</comment>
<evidence type="ECO:0000256" key="6">
    <source>
        <dbReference type="RuleBase" id="RU004379"/>
    </source>
</evidence>
<dbReference type="Pfam" id="PF01027">
    <property type="entry name" value="Bax1-I"/>
    <property type="match status" value="1"/>
</dbReference>
<dbReference type="PANTHER" id="PTHR23291:SF50">
    <property type="entry name" value="PROTEIN LIFEGUARD 4"/>
    <property type="match status" value="1"/>
</dbReference>
<sequence>MNNYPNYSEARSVAGETSLIQRVCYLLASSLLVTAGAAWWAASAGLPPVLFFPLVIGTFICVAAVYFTRRQPVISLLLLYALSIMEGLIMGPVLGMISKSFTMGPMIIAESAALSALLVVGLGSYVWISNKDFGGLGKMLFWALIGLLVVGVIGMFVNMGAGGTLLYSLAGTAIFCGFVLYDVSNIKHRFGPEDYVIATVELYLDFINLFWYILQILLTVSGGGSRRND</sequence>
<feature type="transmembrane region" description="Helical" evidence="6">
    <location>
        <begin position="165"/>
        <end position="183"/>
    </location>
</feature>
<dbReference type="InterPro" id="IPR006214">
    <property type="entry name" value="Bax_inhibitor_1-related"/>
</dbReference>
<feature type="transmembrane region" description="Helical" evidence="6">
    <location>
        <begin position="140"/>
        <end position="159"/>
    </location>
</feature>
<reference evidence="7 8" key="1">
    <citation type="journal article" date="2019" name="Int. J. Syst. Evol. Microbiol.">
        <title>Capsulimonas corticalis gen. nov., sp. nov., an aerobic capsulated bacterium, of a novel bacterial order, Capsulimonadales ord. nov., of the class Armatimonadia of the phylum Armatimonadetes.</title>
        <authorList>
            <person name="Li J."/>
            <person name="Kudo C."/>
            <person name="Tonouchi A."/>
        </authorList>
    </citation>
    <scope>NUCLEOTIDE SEQUENCE [LARGE SCALE GENOMIC DNA]</scope>
    <source>
        <strain evidence="7 8">AX-7</strain>
    </source>
</reference>
<evidence type="ECO:0000256" key="3">
    <source>
        <dbReference type="ARBA" id="ARBA00022692"/>
    </source>
</evidence>